<dbReference type="RefSeq" id="WP_136453596.1">
    <property type="nucleotide sequence ID" value="NZ_SSWH01000004.1"/>
</dbReference>
<dbReference type="SUPFAM" id="SSF51735">
    <property type="entry name" value="NAD(P)-binding Rossmann-fold domains"/>
    <property type="match status" value="1"/>
</dbReference>
<dbReference type="EMBL" id="SSWH01000004">
    <property type="protein sequence ID" value="THJ67004.1"/>
    <property type="molecule type" value="Genomic_DNA"/>
</dbReference>
<evidence type="ECO:0000313" key="3">
    <source>
        <dbReference type="EMBL" id="THJ67004.1"/>
    </source>
</evidence>
<name>A0A4S5E643_9MICC</name>
<sequence length="274" mass="28836">MTNEDSQDNQDNQDRVRTLGAPVEPAPSALRVVVTGASSGIGAATVRALRRDGWDVIAAARRADRLGSLAAETGAVAMTLDVTDQASVDAFAEEVTATGAVHALVNNAGGAFGADRMSESVTADWERMYDVNVLGSMRMSRALLPALRGSGQGSVLFLTSTAALAAYEGGAGYCGVKAAQEAMARSLRLEEAENNIRVIEVAPGMVRTEEFALNRLGGDREAADKVYEGVEYPLTADDVAQAVAFTLNAPHHMNIDQLVLRPLAQAANHKVLRG</sequence>
<dbReference type="InterPro" id="IPR036291">
    <property type="entry name" value="NAD(P)-bd_dom_sf"/>
</dbReference>
<reference evidence="3 4" key="1">
    <citation type="submission" date="2019-04" db="EMBL/GenBank/DDBJ databases">
        <authorList>
            <person name="Liu Q."/>
            <person name="Xin Y.-H."/>
        </authorList>
    </citation>
    <scope>NUCLEOTIDE SEQUENCE [LARGE SCALE GENOMIC DNA]</scope>
    <source>
        <strain evidence="3 4">AM23</strain>
    </source>
</reference>
<comment type="similarity">
    <text evidence="1">Belongs to the short-chain dehydrogenases/reductases (SDR) family.</text>
</comment>
<proteinExistence type="inferred from homology"/>
<dbReference type="Proteomes" id="UP000305233">
    <property type="component" value="Unassembled WGS sequence"/>
</dbReference>
<evidence type="ECO:0000313" key="4">
    <source>
        <dbReference type="Proteomes" id="UP000305233"/>
    </source>
</evidence>
<dbReference type="Pfam" id="PF00106">
    <property type="entry name" value="adh_short"/>
    <property type="match status" value="1"/>
</dbReference>
<keyword evidence="4" id="KW-1185">Reference proteome</keyword>
<accession>A0A4S5E643</accession>
<dbReference type="GO" id="GO:0016616">
    <property type="term" value="F:oxidoreductase activity, acting on the CH-OH group of donors, NAD or NADP as acceptor"/>
    <property type="evidence" value="ECO:0007669"/>
    <property type="project" value="UniProtKB-ARBA"/>
</dbReference>
<dbReference type="AlphaFoldDB" id="A0A4S5E643"/>
<dbReference type="PRINTS" id="PR00081">
    <property type="entry name" value="GDHRDH"/>
</dbReference>
<protein>
    <submittedName>
        <fullName evidence="3">SDR family oxidoreductase</fullName>
    </submittedName>
</protein>
<dbReference type="OrthoDB" id="9775296at2"/>
<dbReference type="InterPro" id="IPR002347">
    <property type="entry name" value="SDR_fam"/>
</dbReference>
<evidence type="ECO:0000256" key="1">
    <source>
        <dbReference type="ARBA" id="ARBA00006484"/>
    </source>
</evidence>
<dbReference type="FunFam" id="3.40.50.720:FF:000047">
    <property type="entry name" value="NADP-dependent L-serine/L-allo-threonine dehydrogenase"/>
    <property type="match status" value="1"/>
</dbReference>
<dbReference type="PANTHER" id="PTHR42901:SF1">
    <property type="entry name" value="ALCOHOL DEHYDROGENASE"/>
    <property type="match status" value="1"/>
</dbReference>
<dbReference type="Gene3D" id="3.40.50.720">
    <property type="entry name" value="NAD(P)-binding Rossmann-like Domain"/>
    <property type="match status" value="1"/>
</dbReference>
<organism evidence="3 4">
    <name type="scientific">Arthrobacter echini</name>
    <dbReference type="NCBI Taxonomy" id="1529066"/>
    <lineage>
        <taxon>Bacteria</taxon>
        <taxon>Bacillati</taxon>
        <taxon>Actinomycetota</taxon>
        <taxon>Actinomycetes</taxon>
        <taxon>Micrococcales</taxon>
        <taxon>Micrococcaceae</taxon>
        <taxon>Arthrobacter</taxon>
    </lineage>
</organism>
<gene>
    <name evidence="3" type="ORF">E8P82_06035</name>
</gene>
<dbReference type="PANTHER" id="PTHR42901">
    <property type="entry name" value="ALCOHOL DEHYDROGENASE"/>
    <property type="match status" value="1"/>
</dbReference>
<comment type="caution">
    <text evidence="3">The sequence shown here is derived from an EMBL/GenBank/DDBJ whole genome shotgun (WGS) entry which is preliminary data.</text>
</comment>
<keyword evidence="2" id="KW-0560">Oxidoreductase</keyword>
<evidence type="ECO:0000256" key="2">
    <source>
        <dbReference type="ARBA" id="ARBA00023002"/>
    </source>
</evidence>